<feature type="signal peptide" evidence="1">
    <location>
        <begin position="1"/>
        <end position="24"/>
    </location>
</feature>
<evidence type="ECO:0000256" key="1">
    <source>
        <dbReference type="SAM" id="SignalP"/>
    </source>
</evidence>
<accession>A0A2J6PYA0</accession>
<dbReference type="EMBL" id="KZ613491">
    <property type="protein sequence ID" value="PMD19010.1"/>
    <property type="molecule type" value="Genomic_DNA"/>
</dbReference>
<reference evidence="2 3" key="1">
    <citation type="submission" date="2016-05" db="EMBL/GenBank/DDBJ databases">
        <title>A degradative enzymes factory behind the ericoid mycorrhizal symbiosis.</title>
        <authorList>
            <consortium name="DOE Joint Genome Institute"/>
            <person name="Martino E."/>
            <person name="Morin E."/>
            <person name="Grelet G."/>
            <person name="Kuo A."/>
            <person name="Kohler A."/>
            <person name="Daghino S."/>
            <person name="Barry K."/>
            <person name="Choi C."/>
            <person name="Cichocki N."/>
            <person name="Clum A."/>
            <person name="Copeland A."/>
            <person name="Hainaut M."/>
            <person name="Haridas S."/>
            <person name="Labutti K."/>
            <person name="Lindquist E."/>
            <person name="Lipzen A."/>
            <person name="Khouja H.-R."/>
            <person name="Murat C."/>
            <person name="Ohm R."/>
            <person name="Olson A."/>
            <person name="Spatafora J."/>
            <person name="Veneault-Fourrey C."/>
            <person name="Henrissat B."/>
            <person name="Grigoriev I."/>
            <person name="Martin F."/>
            <person name="Perotto S."/>
        </authorList>
    </citation>
    <scope>NUCLEOTIDE SEQUENCE [LARGE SCALE GENOMIC DNA]</scope>
    <source>
        <strain evidence="2 3">UAMH 7357</strain>
    </source>
</reference>
<protein>
    <recommendedName>
        <fullName evidence="4">Secreted protein</fullName>
    </recommendedName>
</protein>
<dbReference type="Proteomes" id="UP000235672">
    <property type="component" value="Unassembled WGS sequence"/>
</dbReference>
<name>A0A2J6PYA0_9HELO</name>
<keyword evidence="1" id="KW-0732">Signal</keyword>
<keyword evidence="3" id="KW-1185">Reference proteome</keyword>
<organism evidence="2 3">
    <name type="scientific">Hyaloscypha hepaticicola</name>
    <dbReference type="NCBI Taxonomy" id="2082293"/>
    <lineage>
        <taxon>Eukaryota</taxon>
        <taxon>Fungi</taxon>
        <taxon>Dikarya</taxon>
        <taxon>Ascomycota</taxon>
        <taxon>Pezizomycotina</taxon>
        <taxon>Leotiomycetes</taxon>
        <taxon>Helotiales</taxon>
        <taxon>Hyaloscyphaceae</taxon>
        <taxon>Hyaloscypha</taxon>
    </lineage>
</organism>
<evidence type="ECO:0000313" key="3">
    <source>
        <dbReference type="Proteomes" id="UP000235672"/>
    </source>
</evidence>
<sequence>MITAFMRVFCATTLAPLLCPGCQLHMSESCRKSSAVSKALSTAKAGDWAENVNRASRVLGDLFSIAMGAAQGSATKKSKQALFAVCDEKHYSDEMFPDKKLRESINDAIGTDADDTSAQRPDRASLIWSQVAADADMSKLQRGCCVLCCHQPANVDPSKL</sequence>
<evidence type="ECO:0000313" key="2">
    <source>
        <dbReference type="EMBL" id="PMD19010.1"/>
    </source>
</evidence>
<gene>
    <name evidence="2" type="ORF">NA56DRAFT_706054</name>
</gene>
<proteinExistence type="predicted"/>
<dbReference type="AlphaFoldDB" id="A0A2J6PYA0"/>
<evidence type="ECO:0008006" key="4">
    <source>
        <dbReference type="Google" id="ProtNLM"/>
    </source>
</evidence>
<feature type="chain" id="PRO_5014412864" description="Secreted protein" evidence="1">
    <location>
        <begin position="25"/>
        <end position="160"/>
    </location>
</feature>